<dbReference type="Gramene" id="OB01G51000.1">
    <property type="protein sequence ID" value="OB01G51000.1"/>
    <property type="gene ID" value="OB01G51000"/>
</dbReference>
<evidence type="ECO:0000313" key="2">
    <source>
        <dbReference type="Proteomes" id="UP000006038"/>
    </source>
</evidence>
<dbReference type="AlphaFoldDB" id="J3L794"/>
<dbReference type="HOGENOM" id="CLU_2458361_0_0_1"/>
<accession>J3L794</accession>
<name>J3L794_ORYBR</name>
<dbReference type="Proteomes" id="UP000006038">
    <property type="component" value="Chromosome 1"/>
</dbReference>
<sequence>MPTPRITHPKTSYQKSLSFFFLDCCKPPRISLDKGKVGDQAKNSKKYRRTAIIPKEHIPTQNRLRMQLVKPEMPFAYESPYVVLVPEII</sequence>
<evidence type="ECO:0000313" key="1">
    <source>
        <dbReference type="EnsemblPlants" id="OB01G51000.1"/>
    </source>
</evidence>
<reference evidence="1" key="1">
    <citation type="journal article" date="2013" name="Nat. Commun.">
        <title>Whole-genome sequencing of Oryza brachyantha reveals mechanisms underlying Oryza genome evolution.</title>
        <authorList>
            <person name="Chen J."/>
            <person name="Huang Q."/>
            <person name="Gao D."/>
            <person name="Wang J."/>
            <person name="Lang Y."/>
            <person name="Liu T."/>
            <person name="Li B."/>
            <person name="Bai Z."/>
            <person name="Luis Goicoechea J."/>
            <person name="Liang C."/>
            <person name="Chen C."/>
            <person name="Zhang W."/>
            <person name="Sun S."/>
            <person name="Liao Y."/>
            <person name="Zhang X."/>
            <person name="Yang L."/>
            <person name="Song C."/>
            <person name="Wang M."/>
            <person name="Shi J."/>
            <person name="Liu G."/>
            <person name="Liu J."/>
            <person name="Zhou H."/>
            <person name="Zhou W."/>
            <person name="Yu Q."/>
            <person name="An N."/>
            <person name="Chen Y."/>
            <person name="Cai Q."/>
            <person name="Wang B."/>
            <person name="Liu B."/>
            <person name="Min J."/>
            <person name="Huang Y."/>
            <person name="Wu H."/>
            <person name="Li Z."/>
            <person name="Zhang Y."/>
            <person name="Yin Y."/>
            <person name="Song W."/>
            <person name="Jiang J."/>
            <person name="Jackson S.A."/>
            <person name="Wing R.A."/>
            <person name="Wang J."/>
            <person name="Chen M."/>
        </authorList>
    </citation>
    <scope>NUCLEOTIDE SEQUENCE [LARGE SCALE GENOMIC DNA]</scope>
    <source>
        <strain evidence="1">cv. IRGC 101232</strain>
    </source>
</reference>
<protein>
    <submittedName>
        <fullName evidence="1">Uncharacterized protein</fullName>
    </submittedName>
</protein>
<organism evidence="1">
    <name type="scientific">Oryza brachyantha</name>
    <name type="common">malo sina</name>
    <dbReference type="NCBI Taxonomy" id="4533"/>
    <lineage>
        <taxon>Eukaryota</taxon>
        <taxon>Viridiplantae</taxon>
        <taxon>Streptophyta</taxon>
        <taxon>Embryophyta</taxon>
        <taxon>Tracheophyta</taxon>
        <taxon>Spermatophyta</taxon>
        <taxon>Magnoliopsida</taxon>
        <taxon>Liliopsida</taxon>
        <taxon>Poales</taxon>
        <taxon>Poaceae</taxon>
        <taxon>BOP clade</taxon>
        <taxon>Oryzoideae</taxon>
        <taxon>Oryzeae</taxon>
        <taxon>Oryzinae</taxon>
        <taxon>Oryza</taxon>
    </lineage>
</organism>
<dbReference type="EnsemblPlants" id="OB01G51000.1">
    <property type="protein sequence ID" value="OB01G51000.1"/>
    <property type="gene ID" value="OB01G51000"/>
</dbReference>
<keyword evidence="2" id="KW-1185">Reference proteome</keyword>
<reference evidence="1" key="2">
    <citation type="submission" date="2013-04" db="UniProtKB">
        <authorList>
            <consortium name="EnsemblPlants"/>
        </authorList>
    </citation>
    <scope>IDENTIFICATION</scope>
</reference>
<proteinExistence type="predicted"/>